<feature type="compositionally biased region" description="Polar residues" evidence="1">
    <location>
        <begin position="447"/>
        <end position="456"/>
    </location>
</feature>
<evidence type="ECO:0000313" key="2">
    <source>
        <dbReference type="EMBL" id="KIP11539.1"/>
    </source>
</evidence>
<dbReference type="SUPFAM" id="SSF48403">
    <property type="entry name" value="Ankyrin repeat"/>
    <property type="match status" value="1"/>
</dbReference>
<feature type="compositionally biased region" description="Low complexity" evidence="1">
    <location>
        <begin position="111"/>
        <end position="123"/>
    </location>
</feature>
<keyword evidence="3" id="KW-1185">Reference proteome</keyword>
<dbReference type="HOGENOM" id="CLU_539239_0_0_1"/>
<dbReference type="Proteomes" id="UP000053257">
    <property type="component" value="Unassembled WGS sequence"/>
</dbReference>
<feature type="compositionally biased region" description="Low complexity" evidence="1">
    <location>
        <begin position="229"/>
        <end position="248"/>
    </location>
</feature>
<feature type="compositionally biased region" description="Polar residues" evidence="1">
    <location>
        <begin position="262"/>
        <end position="284"/>
    </location>
</feature>
<feature type="region of interest" description="Disordered" evidence="1">
    <location>
        <begin position="54"/>
        <end position="75"/>
    </location>
</feature>
<feature type="region of interest" description="Disordered" evidence="1">
    <location>
        <begin position="111"/>
        <end position="209"/>
    </location>
</feature>
<dbReference type="EMBL" id="KN840445">
    <property type="protein sequence ID" value="KIP11539.1"/>
    <property type="molecule type" value="Genomic_DNA"/>
</dbReference>
<sequence length="506" mass="54689">MHGHAPVVLTLLMHGAHPDRTDKHGMTPEMIARQNGHSDCADILRQWAHNKDRDLREREAHGSNSIDDQSNKDERGHSYCGSLECFICATRKRIRMKRSIDNAFHILRHSSSSTSAVATPPHSAGSISASNSMQPPSPTDRPLGKYTFYPTNPESAVEDLPTRRPSLPDVLEVPRSASAAHRSRRPSNLLGTSSHRPRSAGSDAEPGVGQRVKGKISLLNIFKRSFEGTPDSHSPSSSALTSTSVSPAPTSTLAMFTVTSRSSETLASSTPDISMTSSTGNQLHQRMLGDALTSTPFPTGLHHVASRDSLHGTHSPLSNDPLAKASASTRPGILRAMHGRSSSSGQSTQGEPIRTASGPTSVRALRFDPASPGVSSSTRRSDSRARHARAESRSPARFVRGRGSANSLRSRSPESPWGMRMESEPEPLQGLGPERGVKGSIKEDESQYGQTVQPQTGMKELQMRLSDMGAKTRRMSVDSRASDLDSQDTIGHRFDCPFSINKPLPD</sequence>
<gene>
    <name evidence="2" type="ORF">PHLGIDRAFT_83161</name>
</gene>
<feature type="compositionally biased region" description="Polar residues" evidence="1">
    <location>
        <begin position="125"/>
        <end position="134"/>
    </location>
</feature>
<dbReference type="STRING" id="745531.A0A0C3P169"/>
<evidence type="ECO:0000256" key="1">
    <source>
        <dbReference type="SAM" id="MobiDB-lite"/>
    </source>
</evidence>
<accession>A0A0C3P169</accession>
<feature type="region of interest" description="Disordered" evidence="1">
    <location>
        <begin position="227"/>
        <end position="248"/>
    </location>
</feature>
<dbReference type="InterPro" id="IPR036770">
    <property type="entry name" value="Ankyrin_rpt-contain_sf"/>
</dbReference>
<feature type="compositionally biased region" description="Low complexity" evidence="1">
    <location>
        <begin position="341"/>
        <end position="350"/>
    </location>
</feature>
<reference evidence="2 3" key="1">
    <citation type="journal article" date="2014" name="PLoS Genet.">
        <title>Analysis of the Phlebiopsis gigantea genome, transcriptome and secretome provides insight into its pioneer colonization strategies of wood.</title>
        <authorList>
            <person name="Hori C."/>
            <person name="Ishida T."/>
            <person name="Igarashi K."/>
            <person name="Samejima M."/>
            <person name="Suzuki H."/>
            <person name="Master E."/>
            <person name="Ferreira P."/>
            <person name="Ruiz-Duenas F.J."/>
            <person name="Held B."/>
            <person name="Canessa P."/>
            <person name="Larrondo L.F."/>
            <person name="Schmoll M."/>
            <person name="Druzhinina I.S."/>
            <person name="Kubicek C.P."/>
            <person name="Gaskell J.A."/>
            <person name="Kersten P."/>
            <person name="St John F."/>
            <person name="Glasner J."/>
            <person name="Sabat G."/>
            <person name="Splinter BonDurant S."/>
            <person name="Syed K."/>
            <person name="Yadav J."/>
            <person name="Mgbeahuruike A.C."/>
            <person name="Kovalchuk A."/>
            <person name="Asiegbu F.O."/>
            <person name="Lackner G."/>
            <person name="Hoffmeister D."/>
            <person name="Rencoret J."/>
            <person name="Gutierrez A."/>
            <person name="Sun H."/>
            <person name="Lindquist E."/>
            <person name="Barry K."/>
            <person name="Riley R."/>
            <person name="Grigoriev I.V."/>
            <person name="Henrissat B."/>
            <person name="Kues U."/>
            <person name="Berka R.M."/>
            <person name="Martinez A.T."/>
            <person name="Covert S.F."/>
            <person name="Blanchette R.A."/>
            <person name="Cullen D."/>
        </authorList>
    </citation>
    <scope>NUCLEOTIDE SEQUENCE [LARGE SCALE GENOMIC DNA]</scope>
    <source>
        <strain evidence="2 3">11061_1 CR5-6</strain>
    </source>
</reference>
<protein>
    <submittedName>
        <fullName evidence="2">Uncharacterized protein</fullName>
    </submittedName>
</protein>
<feature type="non-terminal residue" evidence="2">
    <location>
        <position position="506"/>
    </location>
</feature>
<dbReference type="AlphaFoldDB" id="A0A0C3P169"/>
<proteinExistence type="predicted"/>
<dbReference type="OrthoDB" id="194358at2759"/>
<organism evidence="2 3">
    <name type="scientific">Phlebiopsis gigantea (strain 11061_1 CR5-6)</name>
    <name type="common">White-rot fungus</name>
    <name type="synonym">Peniophora gigantea</name>
    <dbReference type="NCBI Taxonomy" id="745531"/>
    <lineage>
        <taxon>Eukaryota</taxon>
        <taxon>Fungi</taxon>
        <taxon>Dikarya</taxon>
        <taxon>Basidiomycota</taxon>
        <taxon>Agaricomycotina</taxon>
        <taxon>Agaricomycetes</taxon>
        <taxon>Polyporales</taxon>
        <taxon>Phanerochaetaceae</taxon>
        <taxon>Phlebiopsis</taxon>
    </lineage>
</organism>
<feature type="compositionally biased region" description="Basic and acidic residues" evidence="1">
    <location>
        <begin position="435"/>
        <end position="445"/>
    </location>
</feature>
<dbReference type="Gene3D" id="1.25.40.20">
    <property type="entry name" value="Ankyrin repeat-containing domain"/>
    <property type="match status" value="1"/>
</dbReference>
<name>A0A0C3P169_PHLG1</name>
<evidence type="ECO:0000313" key="3">
    <source>
        <dbReference type="Proteomes" id="UP000053257"/>
    </source>
</evidence>
<feature type="region of interest" description="Disordered" evidence="1">
    <location>
        <begin position="262"/>
        <end position="491"/>
    </location>
</feature>
<feature type="compositionally biased region" description="Basic and acidic residues" evidence="1">
    <location>
        <begin position="379"/>
        <end position="394"/>
    </location>
</feature>